<accession>A0ABS2NC93</accession>
<dbReference type="GO" id="GO:0004034">
    <property type="term" value="F:aldose 1-epimerase activity"/>
    <property type="evidence" value="ECO:0007669"/>
    <property type="project" value="UniProtKB-EC"/>
</dbReference>
<dbReference type="PANTHER" id="PTHR10091">
    <property type="entry name" value="ALDOSE-1-EPIMERASE"/>
    <property type="match status" value="1"/>
</dbReference>
<keyword evidence="7" id="KW-1185">Reference proteome</keyword>
<dbReference type="InterPro" id="IPR011013">
    <property type="entry name" value="Gal_mutarotase_sf_dom"/>
</dbReference>
<dbReference type="InterPro" id="IPR047215">
    <property type="entry name" value="Galactose_mutarotase-like"/>
</dbReference>
<dbReference type="PANTHER" id="PTHR10091:SF0">
    <property type="entry name" value="GALACTOSE MUTAROTASE"/>
    <property type="match status" value="1"/>
</dbReference>
<keyword evidence="4 5" id="KW-0119">Carbohydrate metabolism</keyword>
<comment type="catalytic activity">
    <reaction evidence="5">
        <text>alpha-D-glucose = beta-D-glucose</text>
        <dbReference type="Rhea" id="RHEA:10264"/>
        <dbReference type="ChEBI" id="CHEBI:15903"/>
        <dbReference type="ChEBI" id="CHEBI:17925"/>
        <dbReference type="EC" id="5.1.3.3"/>
    </reaction>
</comment>
<evidence type="ECO:0000313" key="6">
    <source>
        <dbReference type="EMBL" id="MBM7585435.1"/>
    </source>
</evidence>
<evidence type="ECO:0000256" key="5">
    <source>
        <dbReference type="PIRNR" id="PIRNR005096"/>
    </source>
</evidence>
<reference evidence="6 7" key="1">
    <citation type="submission" date="2021-01" db="EMBL/GenBank/DDBJ databases">
        <title>Genomic Encyclopedia of Type Strains, Phase IV (KMG-IV): sequencing the most valuable type-strain genomes for metagenomic binning, comparative biology and taxonomic classification.</title>
        <authorList>
            <person name="Goeker M."/>
        </authorList>
    </citation>
    <scope>NUCLEOTIDE SEQUENCE [LARGE SCALE GENOMIC DNA]</scope>
    <source>
        <strain evidence="6 7">DSM 24834</strain>
    </source>
</reference>
<dbReference type="NCBIfam" id="NF008277">
    <property type="entry name" value="PRK11055.1"/>
    <property type="match status" value="1"/>
</dbReference>
<protein>
    <recommendedName>
        <fullName evidence="5">Aldose 1-epimerase</fullName>
        <ecNumber evidence="5">5.1.3.3</ecNumber>
    </recommendedName>
</protein>
<dbReference type="InterPro" id="IPR014718">
    <property type="entry name" value="GH-type_carb-bd"/>
</dbReference>
<sequence length="351" mass="39758">MHIDTQTVQVHGQSQWTLYRLKNDHGMNVDFLNYGGIITKILVPDRNGSFENVVLGYENYEDYVENRGFLGALIGRVAGRIKNATFEIEGKLYQVDKNEGDHHLHGGKNGFHQALWEATPFQTDEKVGVKLTRHSKDGEEGYPGNVIVEVTYSLTNDNQFVIDYRANTDQMTPLTLTNHSYFNLSGNAQRTIHDHLVSLDSSQFVELDHQLIPTGKWMCVSGTTYDFRKKRKLREGFTYKVQQHEVANGGYDHYFLFDKKAEHDIVLEDQEAGRSMTIQTDQPGVVMYTSNILPEGISLSGGETRKYAGICLETQSSPASLHDNGFPNVLVTPDTPYHKQTVFTFRNGENE</sequence>
<evidence type="ECO:0000313" key="7">
    <source>
        <dbReference type="Proteomes" id="UP001646157"/>
    </source>
</evidence>
<comment type="similarity">
    <text evidence="2 5">Belongs to the aldose epimerase family.</text>
</comment>
<comment type="caution">
    <text evidence="6">The sequence shown here is derived from an EMBL/GenBank/DDBJ whole genome shotgun (WGS) entry which is preliminary data.</text>
</comment>
<proteinExistence type="inferred from homology"/>
<dbReference type="EMBL" id="JAFBDZ010000002">
    <property type="protein sequence ID" value="MBM7585435.1"/>
    <property type="molecule type" value="Genomic_DNA"/>
</dbReference>
<dbReference type="SUPFAM" id="SSF74650">
    <property type="entry name" value="Galactose mutarotase-like"/>
    <property type="match status" value="1"/>
</dbReference>
<gene>
    <name evidence="6" type="ORF">JOC86_001977</name>
</gene>
<dbReference type="EC" id="5.1.3.3" evidence="5"/>
<dbReference type="Pfam" id="PF01263">
    <property type="entry name" value="Aldose_epim"/>
    <property type="match status" value="1"/>
</dbReference>
<evidence type="ECO:0000256" key="4">
    <source>
        <dbReference type="ARBA" id="ARBA00023277"/>
    </source>
</evidence>
<dbReference type="InterPro" id="IPR015443">
    <property type="entry name" value="Aldose_1-epimerase"/>
</dbReference>
<dbReference type="Gene3D" id="2.70.98.10">
    <property type="match status" value="1"/>
</dbReference>
<keyword evidence="3 5" id="KW-0413">Isomerase</keyword>
<evidence type="ECO:0000256" key="3">
    <source>
        <dbReference type="ARBA" id="ARBA00023235"/>
    </source>
</evidence>
<organism evidence="6 7">
    <name type="scientific">Rossellomorea pakistanensis</name>
    <dbReference type="NCBI Taxonomy" id="992288"/>
    <lineage>
        <taxon>Bacteria</taxon>
        <taxon>Bacillati</taxon>
        <taxon>Bacillota</taxon>
        <taxon>Bacilli</taxon>
        <taxon>Bacillales</taxon>
        <taxon>Bacillaceae</taxon>
        <taxon>Rossellomorea</taxon>
    </lineage>
</organism>
<name>A0ABS2NC93_9BACI</name>
<dbReference type="PIRSF" id="PIRSF005096">
    <property type="entry name" value="GALM"/>
    <property type="match status" value="1"/>
</dbReference>
<dbReference type="Proteomes" id="UP001646157">
    <property type="component" value="Unassembled WGS sequence"/>
</dbReference>
<dbReference type="CDD" id="cd09019">
    <property type="entry name" value="galactose_mutarotase_like"/>
    <property type="match status" value="1"/>
</dbReference>
<dbReference type="InterPro" id="IPR008183">
    <property type="entry name" value="Aldose_1/G6P_1-epimerase"/>
</dbReference>
<comment type="pathway">
    <text evidence="1 5">Carbohydrate metabolism; hexose metabolism.</text>
</comment>
<evidence type="ECO:0000256" key="2">
    <source>
        <dbReference type="ARBA" id="ARBA00006206"/>
    </source>
</evidence>
<dbReference type="RefSeq" id="WP_205171341.1">
    <property type="nucleotide sequence ID" value="NZ_JAFBDZ010000002.1"/>
</dbReference>
<evidence type="ECO:0000256" key="1">
    <source>
        <dbReference type="ARBA" id="ARBA00005028"/>
    </source>
</evidence>